<name>A0AAN9M0W9_CANGL</name>
<evidence type="ECO:0000313" key="1">
    <source>
        <dbReference type="EMBL" id="KAK7343312.1"/>
    </source>
</evidence>
<evidence type="ECO:0000313" key="2">
    <source>
        <dbReference type="Proteomes" id="UP001367508"/>
    </source>
</evidence>
<keyword evidence="2" id="KW-1185">Reference proteome</keyword>
<gene>
    <name evidence="1" type="ORF">VNO77_11963</name>
</gene>
<reference evidence="1 2" key="1">
    <citation type="submission" date="2024-01" db="EMBL/GenBank/DDBJ databases">
        <title>The genomes of 5 underutilized Papilionoideae crops provide insights into root nodulation and disease resistanc.</title>
        <authorList>
            <person name="Jiang F."/>
        </authorList>
    </citation>
    <scope>NUCLEOTIDE SEQUENCE [LARGE SCALE GENOMIC DNA]</scope>
    <source>
        <strain evidence="1">LVBAO_FW01</strain>
        <tissue evidence="1">Leaves</tissue>
    </source>
</reference>
<dbReference type="AlphaFoldDB" id="A0AAN9M0W9"/>
<dbReference type="Proteomes" id="UP001367508">
    <property type="component" value="Unassembled WGS sequence"/>
</dbReference>
<proteinExistence type="predicted"/>
<comment type="caution">
    <text evidence="1">The sequence shown here is derived from an EMBL/GenBank/DDBJ whole genome shotgun (WGS) entry which is preliminary data.</text>
</comment>
<dbReference type="EMBL" id="JAYMYQ010000003">
    <property type="protein sequence ID" value="KAK7343312.1"/>
    <property type="molecule type" value="Genomic_DNA"/>
</dbReference>
<accession>A0AAN9M0W9</accession>
<protein>
    <submittedName>
        <fullName evidence="1">Uncharacterized protein</fullName>
    </submittedName>
</protein>
<organism evidence="1 2">
    <name type="scientific">Canavalia gladiata</name>
    <name type="common">Sword bean</name>
    <name type="synonym">Dolichos gladiatus</name>
    <dbReference type="NCBI Taxonomy" id="3824"/>
    <lineage>
        <taxon>Eukaryota</taxon>
        <taxon>Viridiplantae</taxon>
        <taxon>Streptophyta</taxon>
        <taxon>Embryophyta</taxon>
        <taxon>Tracheophyta</taxon>
        <taxon>Spermatophyta</taxon>
        <taxon>Magnoliopsida</taxon>
        <taxon>eudicotyledons</taxon>
        <taxon>Gunneridae</taxon>
        <taxon>Pentapetalae</taxon>
        <taxon>rosids</taxon>
        <taxon>fabids</taxon>
        <taxon>Fabales</taxon>
        <taxon>Fabaceae</taxon>
        <taxon>Papilionoideae</taxon>
        <taxon>50 kb inversion clade</taxon>
        <taxon>NPAAA clade</taxon>
        <taxon>indigoferoid/millettioid clade</taxon>
        <taxon>Phaseoleae</taxon>
        <taxon>Canavalia</taxon>
    </lineage>
</organism>
<sequence>MVDGLHASLGVSDVTRAGLMAILNGMHVAWISGFKSVLLFRFKACNISFQTKFGVPATDPNPVVKSWFLDVLGSQFTSALSLLIDQINHLLATDTEESELILDIVEFTAYK</sequence>